<organism evidence="1 2">
    <name type="scientific">Pseudocercospora fuligena</name>
    <dbReference type="NCBI Taxonomy" id="685502"/>
    <lineage>
        <taxon>Eukaryota</taxon>
        <taxon>Fungi</taxon>
        <taxon>Dikarya</taxon>
        <taxon>Ascomycota</taxon>
        <taxon>Pezizomycotina</taxon>
        <taxon>Dothideomycetes</taxon>
        <taxon>Dothideomycetidae</taxon>
        <taxon>Mycosphaerellales</taxon>
        <taxon>Mycosphaerellaceae</taxon>
        <taxon>Pseudocercospora</taxon>
    </lineage>
</organism>
<dbReference type="OrthoDB" id="3643382at2759"/>
<proteinExistence type="predicted"/>
<evidence type="ECO:0000313" key="2">
    <source>
        <dbReference type="Proteomes" id="UP000660729"/>
    </source>
</evidence>
<comment type="caution">
    <text evidence="1">The sequence shown here is derived from an EMBL/GenBank/DDBJ whole genome shotgun (WGS) entry which is preliminary data.</text>
</comment>
<name>A0A8H6VQ77_9PEZI</name>
<reference evidence="1" key="1">
    <citation type="submission" date="2020-04" db="EMBL/GenBank/DDBJ databases">
        <title>Draft genome resource of the tomato pathogen Pseudocercospora fuligena.</title>
        <authorList>
            <person name="Zaccaron A."/>
        </authorList>
    </citation>
    <scope>NUCLEOTIDE SEQUENCE</scope>
    <source>
        <strain evidence="1">PF001</strain>
    </source>
</reference>
<accession>A0A8H6VQ77</accession>
<dbReference type="EMBL" id="JABCIY010000025">
    <property type="protein sequence ID" value="KAF7196484.1"/>
    <property type="molecule type" value="Genomic_DNA"/>
</dbReference>
<dbReference type="Proteomes" id="UP000660729">
    <property type="component" value="Unassembled WGS sequence"/>
</dbReference>
<evidence type="ECO:0000313" key="1">
    <source>
        <dbReference type="EMBL" id="KAF7196484.1"/>
    </source>
</evidence>
<gene>
    <name evidence="1" type="ORF">HII31_02212</name>
</gene>
<keyword evidence="2" id="KW-1185">Reference proteome</keyword>
<protein>
    <submittedName>
        <fullName evidence="1">Uncharacterized protein</fullName>
    </submittedName>
</protein>
<dbReference type="AlphaFoldDB" id="A0A8H6VQ77"/>
<sequence length="316" mass="36122">MALNAIPPELQSIICDYLFEDTSDNALDTLTQRVPANIAIRAVCSELYEASKFSYRIAEGKAAIKRQSIMNDIKSQYASIQPRVPIVMTNNLCYLAASLNTPTHGFCKHACAKQGCYMCSDPAHRRCFECGRNLTVALWCEMPKEAREPDDQNDRPVPQLIDFNTRSSGNTISTHIGNFIAKLQGWKPAPNQFGRMPWAFKWWSSHQLMQTAIDLRCNIRKYAVKKYWTGPIRDEFDDFCIESIEASDRRIAKYEGIRKHFGPIPWQTEYEKRSRIQAEENGEDLRKYFPAMRQTTQYAHQLGQKAVHVSAGAIAK</sequence>